<protein>
    <recommendedName>
        <fullName evidence="3">Universal stress protein</fullName>
    </recommendedName>
</protein>
<name>A0A218P2M4_THECE</name>
<dbReference type="KEGG" id="tce:A3L02_06180"/>
<gene>
    <name evidence="1" type="ORF">A3L02_06180</name>
</gene>
<dbReference type="OrthoDB" id="105894at2157"/>
<reference evidence="1 2" key="1">
    <citation type="submission" date="2016-03" db="EMBL/GenBank/DDBJ databases">
        <title>Complete genome sequence of Thermococcus celer.</title>
        <authorList>
            <person name="Oger P.M."/>
        </authorList>
    </citation>
    <scope>NUCLEOTIDE SEQUENCE [LARGE SCALE GENOMIC DNA]</scope>
    <source>
        <strain evidence="1 2">Vu 13</strain>
    </source>
</reference>
<evidence type="ECO:0008006" key="3">
    <source>
        <dbReference type="Google" id="ProtNLM"/>
    </source>
</evidence>
<accession>A0A218P2M4</accession>
<dbReference type="Proteomes" id="UP000197156">
    <property type="component" value="Chromosome"/>
</dbReference>
<dbReference type="CDD" id="cd00293">
    <property type="entry name" value="USP-like"/>
    <property type="match status" value="1"/>
</dbReference>
<evidence type="ECO:0000313" key="1">
    <source>
        <dbReference type="EMBL" id="ASI99179.1"/>
    </source>
</evidence>
<keyword evidence="2" id="KW-1185">Reference proteome</keyword>
<dbReference type="AlphaFoldDB" id="A0A218P2M4"/>
<organism evidence="1 2">
    <name type="scientific">Thermococcus celer Vu 13 = JCM 8558</name>
    <dbReference type="NCBI Taxonomy" id="1293037"/>
    <lineage>
        <taxon>Archaea</taxon>
        <taxon>Methanobacteriati</taxon>
        <taxon>Methanobacteriota</taxon>
        <taxon>Thermococci</taxon>
        <taxon>Thermococcales</taxon>
        <taxon>Thermococcaceae</taxon>
        <taxon>Thermococcus</taxon>
    </lineage>
</organism>
<proteinExistence type="predicted"/>
<dbReference type="EMBL" id="CP014854">
    <property type="protein sequence ID" value="ASI99179.1"/>
    <property type="molecule type" value="Genomic_DNA"/>
</dbReference>
<dbReference type="SUPFAM" id="SSF52402">
    <property type="entry name" value="Adenine nucleotide alpha hydrolases-like"/>
    <property type="match status" value="1"/>
</dbReference>
<evidence type="ECO:0000313" key="2">
    <source>
        <dbReference type="Proteomes" id="UP000197156"/>
    </source>
</evidence>
<sequence>MDIFSRLISRKFRNIAGERYEEIAQRYREFLLLPEEFVLPEVSSILLPVDRFAHDIPEELYDTLGAYADASITLVYMIDRMAFHMIEQTLGKREAERLRAVEMERGEKILSRMVKGLEKIGLDVREKYILGNKSDEIIQLAADFDLLVISRSYGSEITKTSPMSPVVLKIVQHVDKPTIIY</sequence>
<dbReference type="Gene3D" id="3.40.50.12370">
    <property type="match status" value="1"/>
</dbReference>